<gene>
    <name evidence="1" type="ORF">DPMN_092040</name>
</gene>
<name>A0A9D4L0K7_DREPO</name>
<evidence type="ECO:0008006" key="3">
    <source>
        <dbReference type="Google" id="ProtNLM"/>
    </source>
</evidence>
<dbReference type="EMBL" id="JAIWYP010000003">
    <property type="protein sequence ID" value="KAH3849637.1"/>
    <property type="molecule type" value="Genomic_DNA"/>
</dbReference>
<evidence type="ECO:0000313" key="2">
    <source>
        <dbReference type="Proteomes" id="UP000828390"/>
    </source>
</evidence>
<reference evidence="1" key="2">
    <citation type="submission" date="2020-11" db="EMBL/GenBank/DDBJ databases">
        <authorList>
            <person name="McCartney M.A."/>
            <person name="Auch B."/>
            <person name="Kono T."/>
            <person name="Mallez S."/>
            <person name="Becker A."/>
            <person name="Gohl D.M."/>
            <person name="Silverstein K.A.T."/>
            <person name="Koren S."/>
            <person name="Bechman K.B."/>
            <person name="Herman A."/>
            <person name="Abrahante J.E."/>
            <person name="Garbe J."/>
        </authorList>
    </citation>
    <scope>NUCLEOTIDE SEQUENCE</scope>
    <source>
        <strain evidence="1">Duluth1</strain>
        <tissue evidence="1">Whole animal</tissue>
    </source>
</reference>
<proteinExistence type="predicted"/>
<dbReference type="Proteomes" id="UP000828390">
    <property type="component" value="Unassembled WGS sequence"/>
</dbReference>
<reference evidence="1" key="1">
    <citation type="journal article" date="2019" name="bioRxiv">
        <title>The Genome of the Zebra Mussel, Dreissena polymorpha: A Resource for Invasive Species Research.</title>
        <authorList>
            <person name="McCartney M.A."/>
            <person name="Auch B."/>
            <person name="Kono T."/>
            <person name="Mallez S."/>
            <person name="Zhang Y."/>
            <person name="Obille A."/>
            <person name="Becker A."/>
            <person name="Abrahante J.E."/>
            <person name="Garbe J."/>
            <person name="Badalamenti J.P."/>
            <person name="Herman A."/>
            <person name="Mangelson H."/>
            <person name="Liachko I."/>
            <person name="Sullivan S."/>
            <person name="Sone E.D."/>
            <person name="Koren S."/>
            <person name="Silverstein K.A.T."/>
            <person name="Beckman K.B."/>
            <person name="Gohl D.M."/>
        </authorList>
    </citation>
    <scope>NUCLEOTIDE SEQUENCE</scope>
    <source>
        <strain evidence="1">Duluth1</strain>
        <tissue evidence="1">Whole animal</tissue>
    </source>
</reference>
<sequence>MSRMQHALARVHRRKFKEIHGKLFDTWDKYEDDKITTTQLLRQCSNIAGHGPDSTHDPIHNEDV</sequence>
<keyword evidence="2" id="KW-1185">Reference proteome</keyword>
<dbReference type="AlphaFoldDB" id="A0A9D4L0K7"/>
<evidence type="ECO:0000313" key="1">
    <source>
        <dbReference type="EMBL" id="KAH3849637.1"/>
    </source>
</evidence>
<comment type="caution">
    <text evidence="1">The sequence shown here is derived from an EMBL/GenBank/DDBJ whole genome shotgun (WGS) entry which is preliminary data.</text>
</comment>
<accession>A0A9D4L0K7</accession>
<organism evidence="1 2">
    <name type="scientific">Dreissena polymorpha</name>
    <name type="common">Zebra mussel</name>
    <name type="synonym">Mytilus polymorpha</name>
    <dbReference type="NCBI Taxonomy" id="45954"/>
    <lineage>
        <taxon>Eukaryota</taxon>
        <taxon>Metazoa</taxon>
        <taxon>Spiralia</taxon>
        <taxon>Lophotrochozoa</taxon>
        <taxon>Mollusca</taxon>
        <taxon>Bivalvia</taxon>
        <taxon>Autobranchia</taxon>
        <taxon>Heteroconchia</taxon>
        <taxon>Euheterodonta</taxon>
        <taxon>Imparidentia</taxon>
        <taxon>Neoheterodontei</taxon>
        <taxon>Myida</taxon>
        <taxon>Dreissenoidea</taxon>
        <taxon>Dreissenidae</taxon>
        <taxon>Dreissena</taxon>
    </lineage>
</organism>
<protein>
    <recommendedName>
        <fullName evidence="3">EF-hand domain-containing protein</fullName>
    </recommendedName>
</protein>